<sequence length="138" mass="15379">MFYIVVLSSQLVFYCGVDTRFCHRAMKRVIVGTGYLFLSLLGTCLNLSTLSVLPECEKSLTRPLLIFFSTQLFVGIGTLLSIAVPVPYMVAKNLPYFVDPHFAGAPGLLVVLTVLTSYLIQFCVSIYRNIRVVFSRLA</sequence>
<feature type="transmembrane region" description="Helical" evidence="1">
    <location>
        <begin position="65"/>
        <end position="88"/>
    </location>
</feature>
<keyword evidence="1" id="KW-1133">Transmembrane helix</keyword>
<keyword evidence="3" id="KW-1185">Reference proteome</keyword>
<name>A0A3P7QVG0_CYLGO</name>
<evidence type="ECO:0000313" key="2">
    <source>
        <dbReference type="EMBL" id="VDN34886.1"/>
    </source>
</evidence>
<feature type="transmembrane region" description="Helical" evidence="1">
    <location>
        <begin position="29"/>
        <end position="53"/>
    </location>
</feature>
<dbReference type="OrthoDB" id="5807375at2759"/>
<proteinExistence type="predicted"/>
<gene>
    <name evidence="2" type="ORF">CGOC_LOCUS12770</name>
</gene>
<protein>
    <recommendedName>
        <fullName evidence="4">Amino acid transporter transmembrane domain-containing protein</fullName>
    </recommendedName>
</protein>
<organism evidence="2 3">
    <name type="scientific">Cylicostephanus goldi</name>
    <name type="common">Nematode worm</name>
    <dbReference type="NCBI Taxonomy" id="71465"/>
    <lineage>
        <taxon>Eukaryota</taxon>
        <taxon>Metazoa</taxon>
        <taxon>Ecdysozoa</taxon>
        <taxon>Nematoda</taxon>
        <taxon>Chromadorea</taxon>
        <taxon>Rhabditida</taxon>
        <taxon>Rhabditina</taxon>
        <taxon>Rhabditomorpha</taxon>
        <taxon>Strongyloidea</taxon>
        <taxon>Strongylidae</taxon>
        <taxon>Cylicostephanus</taxon>
    </lineage>
</organism>
<reference evidence="2 3" key="1">
    <citation type="submission" date="2018-11" db="EMBL/GenBank/DDBJ databases">
        <authorList>
            <consortium name="Pathogen Informatics"/>
        </authorList>
    </citation>
    <scope>NUCLEOTIDE SEQUENCE [LARGE SCALE GENOMIC DNA]</scope>
</reference>
<evidence type="ECO:0000256" key="1">
    <source>
        <dbReference type="SAM" id="Phobius"/>
    </source>
</evidence>
<dbReference type="Proteomes" id="UP000271889">
    <property type="component" value="Unassembled WGS sequence"/>
</dbReference>
<keyword evidence="1" id="KW-0472">Membrane</keyword>
<evidence type="ECO:0000313" key="3">
    <source>
        <dbReference type="Proteomes" id="UP000271889"/>
    </source>
</evidence>
<dbReference type="AlphaFoldDB" id="A0A3P7QVG0"/>
<dbReference type="EMBL" id="UYRV01125633">
    <property type="protein sequence ID" value="VDN34886.1"/>
    <property type="molecule type" value="Genomic_DNA"/>
</dbReference>
<keyword evidence="1" id="KW-0812">Transmembrane</keyword>
<evidence type="ECO:0008006" key="4">
    <source>
        <dbReference type="Google" id="ProtNLM"/>
    </source>
</evidence>
<feature type="transmembrane region" description="Helical" evidence="1">
    <location>
        <begin position="108"/>
        <end position="127"/>
    </location>
</feature>
<accession>A0A3P7QVG0</accession>